<sequence>MAPSKSLLVDKFSISQIVLDLFVSFGNHFSKSPNRITFVFSTIGLPPSAIGSLHRLHFKNKLCCKHLLQYVCPQRIVTEPYLKAIENISRASLRLFSEASASAFCKISL</sequence>
<reference evidence="1" key="4">
    <citation type="submission" date="2025-09" db="UniProtKB">
        <authorList>
            <consortium name="Ensembl"/>
        </authorList>
    </citation>
    <scope>IDENTIFICATION</scope>
</reference>
<dbReference type="Ensembl" id="ENSELUT00000036023.3">
    <property type="protein sequence ID" value="ENSELUP00000042187.2"/>
    <property type="gene ID" value="ENSELUG00000023310.3"/>
</dbReference>
<dbReference type="Bgee" id="ENSELUG00000023310">
    <property type="expression patterns" value="Expressed in stomach and 3 other cell types or tissues"/>
</dbReference>
<organism evidence="1 2">
    <name type="scientific">Esox lucius</name>
    <name type="common">Northern pike</name>
    <dbReference type="NCBI Taxonomy" id="8010"/>
    <lineage>
        <taxon>Eukaryota</taxon>
        <taxon>Metazoa</taxon>
        <taxon>Chordata</taxon>
        <taxon>Craniata</taxon>
        <taxon>Vertebrata</taxon>
        <taxon>Euteleostomi</taxon>
        <taxon>Actinopterygii</taxon>
        <taxon>Neopterygii</taxon>
        <taxon>Teleostei</taxon>
        <taxon>Protacanthopterygii</taxon>
        <taxon>Esociformes</taxon>
        <taxon>Esocidae</taxon>
        <taxon>Esox</taxon>
    </lineage>
</organism>
<reference evidence="1" key="2">
    <citation type="submission" date="2020-02" db="EMBL/GenBank/DDBJ databases">
        <title>Esox lucius (northern pike) genome, fEsoLuc1, primary haplotype.</title>
        <authorList>
            <person name="Myers G."/>
            <person name="Karagic N."/>
            <person name="Meyer A."/>
            <person name="Pippel M."/>
            <person name="Reichard M."/>
            <person name="Winkler S."/>
            <person name="Tracey A."/>
            <person name="Sims Y."/>
            <person name="Howe K."/>
            <person name="Rhie A."/>
            <person name="Formenti G."/>
            <person name="Durbin R."/>
            <person name="Fedrigo O."/>
            <person name="Jarvis E.D."/>
        </authorList>
    </citation>
    <scope>NUCLEOTIDE SEQUENCE [LARGE SCALE GENOMIC DNA]</scope>
</reference>
<evidence type="ECO:0000313" key="1">
    <source>
        <dbReference type="Ensembl" id="ENSELUP00000042187.2"/>
    </source>
</evidence>
<name>A0A3P9AN42_ESOLU</name>
<evidence type="ECO:0000313" key="2">
    <source>
        <dbReference type="Proteomes" id="UP000265140"/>
    </source>
</evidence>
<protein>
    <submittedName>
        <fullName evidence="1">Uncharacterized protein</fullName>
    </submittedName>
</protein>
<dbReference type="AlphaFoldDB" id="A0A3P9AN42"/>
<reference evidence="1" key="3">
    <citation type="submission" date="2025-08" db="UniProtKB">
        <authorList>
            <consortium name="Ensembl"/>
        </authorList>
    </citation>
    <scope>IDENTIFICATION</scope>
</reference>
<dbReference type="InParanoid" id="A0A3P9AN42"/>
<proteinExistence type="predicted"/>
<dbReference type="Proteomes" id="UP000265140">
    <property type="component" value="Chromosome 25"/>
</dbReference>
<accession>A0A3P9AN42</accession>
<keyword evidence="2" id="KW-1185">Reference proteome</keyword>
<reference evidence="2" key="1">
    <citation type="journal article" date="2014" name="PLoS ONE">
        <title>The genome and linkage map of the northern pike (Esox lucius): conserved synteny revealed between the salmonid sister group and the Neoteleostei.</title>
        <authorList>
            <person name="Rondeau E.B."/>
            <person name="Minkley D.R."/>
            <person name="Leong J.S."/>
            <person name="Messmer A.M."/>
            <person name="Jantzen J.R."/>
            <person name="von Schalburg K.R."/>
            <person name="Lemon C."/>
            <person name="Bird N.H."/>
            <person name="Koop B.F."/>
        </authorList>
    </citation>
    <scope>NUCLEOTIDE SEQUENCE</scope>
</reference>